<keyword evidence="3" id="KW-1185">Reference proteome</keyword>
<evidence type="ECO:0000313" key="3">
    <source>
        <dbReference type="Proteomes" id="UP000789901"/>
    </source>
</evidence>
<dbReference type="EMBL" id="CAJVQB010050601">
    <property type="protein sequence ID" value="CAG8834998.1"/>
    <property type="molecule type" value="Genomic_DNA"/>
</dbReference>
<feature type="region of interest" description="Disordered" evidence="1">
    <location>
        <begin position="77"/>
        <end position="97"/>
    </location>
</feature>
<sequence>DTKLEDTELEDPGLEDINESMTFSSINNFDIKQLTKILYVTHRSRKFACPCAFNVICGHDCQDIIAVRLFINKSGLQNSNFNSYGKSGESNESRLQR</sequence>
<evidence type="ECO:0000256" key="1">
    <source>
        <dbReference type="SAM" id="MobiDB-lite"/>
    </source>
</evidence>
<accession>A0ABN7WLK7</accession>
<comment type="caution">
    <text evidence="2">The sequence shown here is derived from an EMBL/GenBank/DDBJ whole genome shotgun (WGS) entry which is preliminary data.</text>
</comment>
<feature type="non-terminal residue" evidence="2">
    <location>
        <position position="1"/>
    </location>
</feature>
<reference evidence="2 3" key="1">
    <citation type="submission" date="2021-06" db="EMBL/GenBank/DDBJ databases">
        <authorList>
            <person name="Kallberg Y."/>
            <person name="Tangrot J."/>
            <person name="Rosling A."/>
        </authorList>
    </citation>
    <scope>NUCLEOTIDE SEQUENCE [LARGE SCALE GENOMIC DNA]</scope>
    <source>
        <strain evidence="2 3">120-4 pot B 10/14</strain>
    </source>
</reference>
<evidence type="ECO:0000313" key="2">
    <source>
        <dbReference type="EMBL" id="CAG8834998.1"/>
    </source>
</evidence>
<gene>
    <name evidence="2" type="ORF">GMARGA_LOCUS32346</name>
</gene>
<protein>
    <submittedName>
        <fullName evidence="2">12731_t:CDS:1</fullName>
    </submittedName>
</protein>
<organism evidence="2 3">
    <name type="scientific">Gigaspora margarita</name>
    <dbReference type="NCBI Taxonomy" id="4874"/>
    <lineage>
        <taxon>Eukaryota</taxon>
        <taxon>Fungi</taxon>
        <taxon>Fungi incertae sedis</taxon>
        <taxon>Mucoromycota</taxon>
        <taxon>Glomeromycotina</taxon>
        <taxon>Glomeromycetes</taxon>
        <taxon>Diversisporales</taxon>
        <taxon>Gigasporaceae</taxon>
        <taxon>Gigaspora</taxon>
    </lineage>
</organism>
<proteinExistence type="predicted"/>
<feature type="non-terminal residue" evidence="2">
    <location>
        <position position="97"/>
    </location>
</feature>
<dbReference type="Proteomes" id="UP000789901">
    <property type="component" value="Unassembled WGS sequence"/>
</dbReference>
<feature type="compositionally biased region" description="Polar residues" evidence="1">
    <location>
        <begin position="77"/>
        <end position="88"/>
    </location>
</feature>
<name>A0ABN7WLK7_GIGMA</name>